<comment type="caution">
    <text evidence="1">The sequence shown here is derived from an EMBL/GenBank/DDBJ whole genome shotgun (WGS) entry which is preliminary data.</text>
</comment>
<protein>
    <submittedName>
        <fullName evidence="1">Uncharacterized protein</fullName>
    </submittedName>
</protein>
<proteinExistence type="predicted"/>
<name>A0ABQ5AL96_9ASTR</name>
<sequence length="117" mass="13296">MNLSAIKVWLRRRARVLRMSGDRWRVRLKVWLEPIHNDVGVFDGVDQVVLKLKVIDLLKGEENGKGVGPSRVPIQIRETCNSGILLAVVTEAEVTLQEVMMSFLLCGSVRRATYKHE</sequence>
<dbReference type="EMBL" id="BQNB010012312">
    <property type="protein sequence ID" value="GJT01978.1"/>
    <property type="molecule type" value="Genomic_DNA"/>
</dbReference>
<evidence type="ECO:0000313" key="1">
    <source>
        <dbReference type="EMBL" id="GJT01978.1"/>
    </source>
</evidence>
<gene>
    <name evidence="1" type="ORF">Tco_0823147</name>
</gene>
<dbReference type="Proteomes" id="UP001151760">
    <property type="component" value="Unassembled WGS sequence"/>
</dbReference>
<evidence type="ECO:0000313" key="2">
    <source>
        <dbReference type="Proteomes" id="UP001151760"/>
    </source>
</evidence>
<accession>A0ABQ5AL96</accession>
<reference evidence="1" key="2">
    <citation type="submission" date="2022-01" db="EMBL/GenBank/DDBJ databases">
        <authorList>
            <person name="Yamashiro T."/>
            <person name="Shiraishi A."/>
            <person name="Satake H."/>
            <person name="Nakayama K."/>
        </authorList>
    </citation>
    <scope>NUCLEOTIDE SEQUENCE</scope>
</reference>
<reference evidence="1" key="1">
    <citation type="journal article" date="2022" name="Int. J. Mol. Sci.">
        <title>Draft Genome of Tanacetum Coccineum: Genomic Comparison of Closely Related Tanacetum-Family Plants.</title>
        <authorList>
            <person name="Yamashiro T."/>
            <person name="Shiraishi A."/>
            <person name="Nakayama K."/>
            <person name="Satake H."/>
        </authorList>
    </citation>
    <scope>NUCLEOTIDE SEQUENCE</scope>
</reference>
<keyword evidence="2" id="KW-1185">Reference proteome</keyword>
<organism evidence="1 2">
    <name type="scientific">Tanacetum coccineum</name>
    <dbReference type="NCBI Taxonomy" id="301880"/>
    <lineage>
        <taxon>Eukaryota</taxon>
        <taxon>Viridiplantae</taxon>
        <taxon>Streptophyta</taxon>
        <taxon>Embryophyta</taxon>
        <taxon>Tracheophyta</taxon>
        <taxon>Spermatophyta</taxon>
        <taxon>Magnoliopsida</taxon>
        <taxon>eudicotyledons</taxon>
        <taxon>Gunneridae</taxon>
        <taxon>Pentapetalae</taxon>
        <taxon>asterids</taxon>
        <taxon>campanulids</taxon>
        <taxon>Asterales</taxon>
        <taxon>Asteraceae</taxon>
        <taxon>Asteroideae</taxon>
        <taxon>Anthemideae</taxon>
        <taxon>Anthemidinae</taxon>
        <taxon>Tanacetum</taxon>
    </lineage>
</organism>